<evidence type="ECO:0000256" key="2">
    <source>
        <dbReference type="PIRNR" id="PIRNR036893"/>
    </source>
</evidence>
<evidence type="ECO:0000313" key="4">
    <source>
        <dbReference type="EMBL" id="PIW17237.1"/>
    </source>
</evidence>
<protein>
    <recommendedName>
        <fullName evidence="3">Lipocalin/cytosolic fatty-acid binding domain-containing protein</fullName>
    </recommendedName>
</protein>
<accession>A0A2M7G5V5</accession>
<evidence type="ECO:0000256" key="1">
    <source>
        <dbReference type="ARBA" id="ARBA00006889"/>
    </source>
</evidence>
<dbReference type="PANTHER" id="PTHR10612">
    <property type="entry name" value="APOLIPOPROTEIN D"/>
    <property type="match status" value="1"/>
</dbReference>
<dbReference type="SUPFAM" id="SSF50814">
    <property type="entry name" value="Lipocalins"/>
    <property type="match status" value="1"/>
</dbReference>
<comment type="caution">
    <text evidence="4">The sequence shown here is derived from an EMBL/GenBank/DDBJ whole genome shotgun (WGS) entry which is preliminary data.</text>
</comment>
<name>A0A2M7G5V5_9BACT</name>
<evidence type="ECO:0000259" key="3">
    <source>
        <dbReference type="Pfam" id="PF08212"/>
    </source>
</evidence>
<dbReference type="Proteomes" id="UP000231019">
    <property type="component" value="Unassembled WGS sequence"/>
</dbReference>
<feature type="chain" id="PRO_5014495082" description="Lipocalin/cytosolic fatty-acid binding domain-containing protein" evidence="2">
    <location>
        <begin position="22"/>
        <end position="183"/>
    </location>
</feature>
<proteinExistence type="inferred from homology"/>
<dbReference type="InterPro" id="IPR012674">
    <property type="entry name" value="Calycin"/>
</dbReference>
<feature type="domain" description="Lipocalin/cytosolic fatty-acid binding" evidence="3">
    <location>
        <begin position="31"/>
        <end position="171"/>
    </location>
</feature>
<dbReference type="InterPro" id="IPR022271">
    <property type="entry name" value="Lipocalin_ApoD"/>
</dbReference>
<dbReference type="EMBL" id="PFFQ01000026">
    <property type="protein sequence ID" value="PIW17237.1"/>
    <property type="molecule type" value="Genomic_DNA"/>
</dbReference>
<keyword evidence="2" id="KW-0732">Signal</keyword>
<dbReference type="Pfam" id="PF08212">
    <property type="entry name" value="Lipocalin_2"/>
    <property type="match status" value="1"/>
</dbReference>
<dbReference type="PRINTS" id="PR01171">
    <property type="entry name" value="BCTLIPOCALIN"/>
</dbReference>
<dbReference type="CDD" id="cd19438">
    <property type="entry name" value="lipocalin_Blc-like"/>
    <property type="match status" value="1"/>
</dbReference>
<evidence type="ECO:0000313" key="5">
    <source>
        <dbReference type="Proteomes" id="UP000231019"/>
    </source>
</evidence>
<dbReference type="GO" id="GO:0006629">
    <property type="term" value="P:lipid metabolic process"/>
    <property type="evidence" value="ECO:0007669"/>
    <property type="project" value="TreeGrafter"/>
</dbReference>
<dbReference type="Gene3D" id="2.40.128.20">
    <property type="match status" value="1"/>
</dbReference>
<dbReference type="AlphaFoldDB" id="A0A2M7G5V5"/>
<gene>
    <name evidence="4" type="ORF">COW36_09715</name>
</gene>
<dbReference type="PIRSF" id="PIRSF036893">
    <property type="entry name" value="Lipocalin_ApoD"/>
    <property type="match status" value="1"/>
</dbReference>
<dbReference type="GO" id="GO:0005737">
    <property type="term" value="C:cytoplasm"/>
    <property type="evidence" value="ECO:0007669"/>
    <property type="project" value="TreeGrafter"/>
</dbReference>
<dbReference type="InterPro" id="IPR002446">
    <property type="entry name" value="Lipocalin_bac"/>
</dbReference>
<comment type="similarity">
    <text evidence="1 2">Belongs to the calycin superfamily. Lipocalin family.</text>
</comment>
<organism evidence="4 5">
    <name type="scientific">bacterium (Candidatus Blackallbacteria) CG17_big_fil_post_rev_8_21_14_2_50_48_46</name>
    <dbReference type="NCBI Taxonomy" id="2014261"/>
    <lineage>
        <taxon>Bacteria</taxon>
        <taxon>Candidatus Blackallbacteria</taxon>
    </lineage>
</organism>
<reference evidence="4 5" key="1">
    <citation type="submission" date="2017-09" db="EMBL/GenBank/DDBJ databases">
        <title>Depth-based differentiation of microbial function through sediment-hosted aquifers and enrichment of novel symbionts in the deep terrestrial subsurface.</title>
        <authorList>
            <person name="Probst A.J."/>
            <person name="Ladd B."/>
            <person name="Jarett J.K."/>
            <person name="Geller-Mcgrath D.E."/>
            <person name="Sieber C.M."/>
            <person name="Emerson J.B."/>
            <person name="Anantharaman K."/>
            <person name="Thomas B.C."/>
            <person name="Malmstrom R."/>
            <person name="Stieglmeier M."/>
            <person name="Klingl A."/>
            <person name="Woyke T."/>
            <person name="Ryan C.M."/>
            <person name="Banfield J.F."/>
        </authorList>
    </citation>
    <scope>NUCLEOTIDE SEQUENCE [LARGE SCALE GENOMIC DNA]</scope>
    <source>
        <strain evidence="4">CG17_big_fil_post_rev_8_21_14_2_50_48_46</strain>
    </source>
</reference>
<dbReference type="GO" id="GO:0000302">
    <property type="term" value="P:response to reactive oxygen species"/>
    <property type="evidence" value="ECO:0007669"/>
    <property type="project" value="TreeGrafter"/>
</dbReference>
<sequence length="183" mass="20671">MKVLAALLLAFGILHSNPACAQSELETVSELDIKLFAGLWFEVASYPAPFQSPDCSGTTASYTFNPNGEVKVWNQCYLTQKRKLETIEGRAWVPNPLEPGKLKVSFFAPLSADYWVIALDSAYRYAVIGHPSRKFLWILSRSPEMDEQTYSVILERVATKGYDLAKIRRTPSLAQALFHQKFY</sequence>
<dbReference type="InterPro" id="IPR047202">
    <property type="entry name" value="Lipocalin_Blc-like_dom"/>
</dbReference>
<feature type="signal peptide" evidence="2">
    <location>
        <begin position="1"/>
        <end position="21"/>
    </location>
</feature>
<dbReference type="InterPro" id="IPR000566">
    <property type="entry name" value="Lipocln_cytosolic_FA-bd_dom"/>
</dbReference>
<dbReference type="PANTHER" id="PTHR10612:SF34">
    <property type="entry name" value="APOLIPOPROTEIN D"/>
    <property type="match status" value="1"/>
</dbReference>